<dbReference type="EMBL" id="MLAU01015722">
    <property type="protein sequence ID" value="OIW20847.1"/>
    <property type="molecule type" value="Genomic_DNA"/>
</dbReference>
<proteinExistence type="predicted"/>
<reference evidence="1 2" key="1">
    <citation type="journal article" date="2017" name="Plant Biotechnol. J.">
        <title>A comprehensive draft genome sequence for lupin (Lupinus angustifolius), an emerging health food: insights into plant-microbe interactions and legume evolution.</title>
        <authorList>
            <person name="Hane J.K."/>
            <person name="Ming Y."/>
            <person name="Kamphuis L.G."/>
            <person name="Nelson M.N."/>
            <person name="Garg G."/>
            <person name="Atkins C.A."/>
            <person name="Bayer P.E."/>
            <person name="Bravo A."/>
            <person name="Bringans S."/>
            <person name="Cannon S."/>
            <person name="Edwards D."/>
            <person name="Foley R."/>
            <person name="Gao L.L."/>
            <person name="Harrison M.J."/>
            <person name="Huang W."/>
            <person name="Hurgobin B."/>
            <person name="Li S."/>
            <person name="Liu C.W."/>
            <person name="McGrath A."/>
            <person name="Morahan G."/>
            <person name="Murray J."/>
            <person name="Weller J."/>
            <person name="Jian J."/>
            <person name="Singh K.B."/>
        </authorList>
    </citation>
    <scope>NUCLEOTIDE SEQUENCE [LARGE SCALE GENOMIC DNA]</scope>
    <source>
        <strain evidence="2">cv. Tanjil</strain>
        <tissue evidence="1">Whole plant</tissue>
    </source>
</reference>
<dbReference type="Proteomes" id="UP000188354">
    <property type="component" value="Unassembled WGS sequence"/>
</dbReference>
<name>A0A394DL58_LUPAN</name>
<keyword evidence="2" id="KW-1185">Reference proteome</keyword>
<evidence type="ECO:0000313" key="2">
    <source>
        <dbReference type="Proteomes" id="UP000188354"/>
    </source>
</evidence>
<dbReference type="Gramene" id="OIW20847">
    <property type="protein sequence ID" value="OIW20847"/>
    <property type="gene ID" value="TanjilG_24335"/>
</dbReference>
<sequence>MTRPVSFPDWVGELEALPSLVVCAHHTRTTFTYTNDDISSIPVARRSCCKPRRTLPRSLLKEAPPLVPLCSAN</sequence>
<comment type="caution">
    <text evidence="1">The sequence shown here is derived from an EMBL/GenBank/DDBJ whole genome shotgun (WGS) entry which is preliminary data.</text>
</comment>
<dbReference type="AlphaFoldDB" id="A0A394DL58"/>
<organism evidence="1 2">
    <name type="scientific">Lupinus angustifolius</name>
    <name type="common">Narrow-leaved blue lupine</name>
    <dbReference type="NCBI Taxonomy" id="3871"/>
    <lineage>
        <taxon>Eukaryota</taxon>
        <taxon>Viridiplantae</taxon>
        <taxon>Streptophyta</taxon>
        <taxon>Embryophyta</taxon>
        <taxon>Tracheophyta</taxon>
        <taxon>Spermatophyta</taxon>
        <taxon>Magnoliopsida</taxon>
        <taxon>eudicotyledons</taxon>
        <taxon>Gunneridae</taxon>
        <taxon>Pentapetalae</taxon>
        <taxon>rosids</taxon>
        <taxon>fabids</taxon>
        <taxon>Fabales</taxon>
        <taxon>Fabaceae</taxon>
        <taxon>Papilionoideae</taxon>
        <taxon>50 kb inversion clade</taxon>
        <taxon>genistoids sensu lato</taxon>
        <taxon>core genistoids</taxon>
        <taxon>Genisteae</taxon>
        <taxon>Lupinus</taxon>
    </lineage>
</organism>
<gene>
    <name evidence="1" type="ORF">TanjilG_24335</name>
</gene>
<protein>
    <submittedName>
        <fullName evidence="1">Uncharacterized protein</fullName>
    </submittedName>
</protein>
<evidence type="ECO:0000313" key="1">
    <source>
        <dbReference type="EMBL" id="OIW20847.1"/>
    </source>
</evidence>
<accession>A0A394DL58</accession>